<dbReference type="PROSITE" id="PS50297">
    <property type="entry name" value="ANK_REP_REGION"/>
    <property type="match status" value="3"/>
</dbReference>
<dbReference type="PROSITE" id="PS50088">
    <property type="entry name" value="ANK_REPEAT"/>
    <property type="match status" value="3"/>
</dbReference>
<dbReference type="InterPro" id="IPR002110">
    <property type="entry name" value="Ankyrin_rpt"/>
</dbReference>
<keyword evidence="1" id="KW-0677">Repeat</keyword>
<evidence type="ECO:0000256" key="2">
    <source>
        <dbReference type="ARBA" id="ARBA00023043"/>
    </source>
</evidence>
<evidence type="ECO:0000256" key="3">
    <source>
        <dbReference type="PROSITE-ProRule" id="PRU00023"/>
    </source>
</evidence>
<protein>
    <submittedName>
        <fullName evidence="4">Uncharacterized protein</fullName>
    </submittedName>
</protein>
<dbReference type="Proteomes" id="UP000001660">
    <property type="component" value="Chromosome"/>
</dbReference>
<evidence type="ECO:0000313" key="5">
    <source>
        <dbReference type="Proteomes" id="UP000001660"/>
    </source>
</evidence>
<evidence type="ECO:0000313" key="4">
    <source>
        <dbReference type="EMBL" id="CBK39841.1"/>
    </source>
</evidence>
<dbReference type="PANTHER" id="PTHR46680">
    <property type="entry name" value="NF-KAPPA-B INHIBITOR ALPHA"/>
    <property type="match status" value="1"/>
</dbReference>
<dbReference type="OrthoDB" id="9812708at2"/>
<dbReference type="AlphaFoldDB" id="D8P9D2"/>
<dbReference type="Gene3D" id="1.25.40.20">
    <property type="entry name" value="Ankyrin repeat-containing domain"/>
    <property type="match status" value="1"/>
</dbReference>
<keyword evidence="2 3" id="KW-0040">ANK repeat</keyword>
<proteinExistence type="predicted"/>
<keyword evidence="5" id="KW-1185">Reference proteome</keyword>
<dbReference type="STRING" id="330214.NIDE0053"/>
<sequence>MRSILPTIGVGLLLMTGVTMAFGSSQLPHDQALIIAAEDNDIDAIRRLLKEGAGVRARDPQGRTALMAATYRNHVEVAKLLIQAGSDVNAQDAIQNSPLLLAGASGYLDVLRMTLAADPDFTIYNRYGGTALIPACERGHVEVVKELLKTKIDVNHVNRLGWTALLEAIILGDGGPAHQTIVGLLVAAGADLHLADGEGVTPLRHARQNGYSVIADILLSAGARE</sequence>
<dbReference type="HOGENOM" id="CLU_000134_18_13_0"/>
<dbReference type="InterPro" id="IPR036770">
    <property type="entry name" value="Ankyrin_rpt-contain_sf"/>
</dbReference>
<feature type="repeat" description="ANK" evidence="3">
    <location>
        <begin position="198"/>
        <end position="225"/>
    </location>
</feature>
<feature type="repeat" description="ANK" evidence="3">
    <location>
        <begin position="127"/>
        <end position="159"/>
    </location>
</feature>
<dbReference type="KEGG" id="nde:NIDE0053"/>
<accession>D8P9D2</accession>
<dbReference type="Pfam" id="PF12796">
    <property type="entry name" value="Ank_2"/>
    <property type="match status" value="2"/>
</dbReference>
<feature type="repeat" description="ANK" evidence="3">
    <location>
        <begin position="61"/>
        <end position="93"/>
    </location>
</feature>
<reference evidence="4 5" key="1">
    <citation type="journal article" date="2010" name="Proc. Natl. Acad. Sci. U.S.A.">
        <title>A Nitrospira metagenome illuminates the physiology and evolution of globally important nitrite-oxidizing bacteria.</title>
        <authorList>
            <person name="Lucker S."/>
            <person name="Wagner M."/>
            <person name="Maixner F."/>
            <person name="Pelletier E."/>
            <person name="Koch H."/>
            <person name="Vacherie B."/>
            <person name="Rattei T."/>
            <person name="Sinninghe Damste J."/>
            <person name="Spieck E."/>
            <person name="Le Paslier D."/>
            <person name="Daims H."/>
        </authorList>
    </citation>
    <scope>NUCLEOTIDE SEQUENCE [LARGE SCALE GENOMIC DNA]</scope>
</reference>
<evidence type="ECO:0000256" key="1">
    <source>
        <dbReference type="ARBA" id="ARBA00022737"/>
    </source>
</evidence>
<gene>
    <name evidence="4" type="primary">yahD</name>
    <name evidence="4" type="ORF">NIDE0053</name>
</gene>
<dbReference type="eggNOG" id="COG0666">
    <property type="taxonomic scope" value="Bacteria"/>
</dbReference>
<dbReference type="SMART" id="SM00248">
    <property type="entry name" value="ANK"/>
    <property type="match status" value="6"/>
</dbReference>
<name>D8P9D2_9BACT</name>
<dbReference type="InterPro" id="IPR051070">
    <property type="entry name" value="NF-kappa-B_inhibitor"/>
</dbReference>
<dbReference type="PANTHER" id="PTHR46680:SF3">
    <property type="entry name" value="NF-KAPPA-B INHIBITOR CACTUS"/>
    <property type="match status" value="1"/>
</dbReference>
<dbReference type="EMBL" id="FP929003">
    <property type="protein sequence ID" value="CBK39841.1"/>
    <property type="molecule type" value="Genomic_DNA"/>
</dbReference>
<dbReference type="SUPFAM" id="SSF48403">
    <property type="entry name" value="Ankyrin repeat"/>
    <property type="match status" value="1"/>
</dbReference>
<organism evidence="4 5">
    <name type="scientific">Nitrospira defluvii</name>
    <dbReference type="NCBI Taxonomy" id="330214"/>
    <lineage>
        <taxon>Bacteria</taxon>
        <taxon>Pseudomonadati</taxon>
        <taxon>Nitrospirota</taxon>
        <taxon>Nitrospiria</taxon>
        <taxon>Nitrospirales</taxon>
        <taxon>Nitrospiraceae</taxon>
        <taxon>Nitrospira</taxon>
    </lineage>
</organism>